<keyword evidence="2" id="KW-1185">Reference proteome</keyword>
<comment type="caution">
    <text evidence="1">The sequence shown here is derived from an EMBL/GenBank/DDBJ whole genome shotgun (WGS) entry which is preliminary data.</text>
</comment>
<dbReference type="EMBL" id="JACAZE010000003">
    <property type="protein sequence ID" value="KAF7319006.1"/>
    <property type="molecule type" value="Genomic_DNA"/>
</dbReference>
<gene>
    <name evidence="1" type="ORF">HMN09_00236800</name>
</gene>
<dbReference type="Proteomes" id="UP000613580">
    <property type="component" value="Unassembled WGS sequence"/>
</dbReference>
<proteinExistence type="predicted"/>
<evidence type="ECO:0000313" key="1">
    <source>
        <dbReference type="EMBL" id="KAF7319006.1"/>
    </source>
</evidence>
<name>A0A8H6WJA5_MYCCL</name>
<evidence type="ECO:0000313" key="2">
    <source>
        <dbReference type="Proteomes" id="UP000613580"/>
    </source>
</evidence>
<reference evidence="1" key="1">
    <citation type="submission" date="2020-05" db="EMBL/GenBank/DDBJ databases">
        <title>Mycena genomes resolve the evolution of fungal bioluminescence.</title>
        <authorList>
            <person name="Tsai I.J."/>
        </authorList>
    </citation>
    <scope>NUCLEOTIDE SEQUENCE</scope>
    <source>
        <strain evidence="1">110903Hualien_Pintung</strain>
    </source>
</reference>
<dbReference type="OrthoDB" id="3365698at2759"/>
<protein>
    <submittedName>
        <fullName evidence="1">F-box domain-containing protein</fullName>
    </submittedName>
</protein>
<dbReference type="AlphaFoldDB" id="A0A8H6WJA5"/>
<sequence length="291" mass="32363">MSLVRERDALREHIDAHNALLAPIRRMPSGYHAPYISRMPSHNSKQRHDLPRGTTSFSGGCAAHGELSRIQAPFFWSPHSPLRLPNPNRCYIEKRSLQAVSWWLDKSGACPLSISVYCLDSAEDLFKVLRPLFSALGAYSHPIAIGSAYYLSSYRWVSTPVPLLRSFGVAEPEGESQDTLALQVHNMQNMVNNIQVMVNTVQTTVNHLFTQLQAPQSSSLLPVVSLPVVLSASCSKSGFLARNSLAFGWDNSGPEPRPLWLSHRRLFEAMDLPVNWTQLTELSGKVLGADF</sequence>
<organism evidence="1 2">
    <name type="scientific">Mycena chlorophos</name>
    <name type="common">Agaric fungus</name>
    <name type="synonym">Agaricus chlorophos</name>
    <dbReference type="NCBI Taxonomy" id="658473"/>
    <lineage>
        <taxon>Eukaryota</taxon>
        <taxon>Fungi</taxon>
        <taxon>Dikarya</taxon>
        <taxon>Basidiomycota</taxon>
        <taxon>Agaricomycotina</taxon>
        <taxon>Agaricomycetes</taxon>
        <taxon>Agaricomycetidae</taxon>
        <taxon>Agaricales</taxon>
        <taxon>Marasmiineae</taxon>
        <taxon>Mycenaceae</taxon>
        <taxon>Mycena</taxon>
    </lineage>
</organism>
<accession>A0A8H6WJA5</accession>